<keyword evidence="3" id="KW-1185">Reference proteome</keyword>
<evidence type="ECO:0000313" key="2">
    <source>
        <dbReference type="EMBL" id="ACL71517.1"/>
    </source>
</evidence>
<organism evidence="2 3">
    <name type="scientific">Thioalkalivibrio sulfidiphilus (strain HL-EbGR7)</name>
    <dbReference type="NCBI Taxonomy" id="396588"/>
    <lineage>
        <taxon>Bacteria</taxon>
        <taxon>Pseudomonadati</taxon>
        <taxon>Pseudomonadota</taxon>
        <taxon>Gammaproteobacteria</taxon>
        <taxon>Chromatiales</taxon>
        <taxon>Ectothiorhodospiraceae</taxon>
        <taxon>Thioalkalivibrio</taxon>
    </lineage>
</organism>
<sequence>MKYLVYVGRATSMQGDEVGYAWRVERDGSVVISGWSAGSRARAKQAAQLVRRRLERSDARAPRQKGWHLPEHSVHLAGSEA</sequence>
<evidence type="ECO:0000313" key="3">
    <source>
        <dbReference type="Proteomes" id="UP000002383"/>
    </source>
</evidence>
<proteinExistence type="predicted"/>
<evidence type="ECO:0000256" key="1">
    <source>
        <dbReference type="SAM" id="MobiDB-lite"/>
    </source>
</evidence>
<dbReference type="Proteomes" id="UP000002383">
    <property type="component" value="Chromosome"/>
</dbReference>
<reference evidence="2 3" key="1">
    <citation type="journal article" date="2011" name="Stand. Genomic Sci.">
        <title>Complete genome sequence of 'Thioalkalivibrio sulfidophilus' HL-EbGr7.</title>
        <authorList>
            <person name="Muyzer G."/>
            <person name="Sorokin D.Y."/>
            <person name="Mavromatis K."/>
            <person name="Lapidus A."/>
            <person name="Clum A."/>
            <person name="Ivanova N."/>
            <person name="Pati A."/>
            <person name="d'Haeseleer P."/>
            <person name="Woyke T."/>
            <person name="Kyrpides N.C."/>
        </authorList>
    </citation>
    <scope>NUCLEOTIDE SEQUENCE [LARGE SCALE GENOMIC DNA]</scope>
    <source>
        <strain evidence="2 3">HL-EbGR7</strain>
    </source>
</reference>
<protein>
    <submittedName>
        <fullName evidence="2">Uncharacterized protein</fullName>
    </submittedName>
</protein>
<name>B8GKZ9_THISH</name>
<dbReference type="EMBL" id="CP001339">
    <property type="protein sequence ID" value="ACL71517.1"/>
    <property type="molecule type" value="Genomic_DNA"/>
</dbReference>
<accession>B8GKZ9</accession>
<dbReference type="STRING" id="396588.Tgr7_0419"/>
<dbReference type="KEGG" id="tgr:Tgr7_0419"/>
<dbReference type="RefSeq" id="WP_012637006.1">
    <property type="nucleotide sequence ID" value="NC_011901.1"/>
</dbReference>
<gene>
    <name evidence="2" type="ordered locus">Tgr7_0419</name>
</gene>
<feature type="region of interest" description="Disordered" evidence="1">
    <location>
        <begin position="53"/>
        <end position="81"/>
    </location>
</feature>
<dbReference type="HOGENOM" id="CLU_2572823_0_0_6"/>
<dbReference type="AlphaFoldDB" id="B8GKZ9"/>